<keyword evidence="12" id="KW-1185">Reference proteome</keyword>
<dbReference type="SUPFAM" id="SSF57667">
    <property type="entry name" value="beta-beta-alpha zinc fingers"/>
    <property type="match status" value="2"/>
</dbReference>
<keyword evidence="6" id="KW-0539">Nucleus</keyword>
<dbReference type="AlphaFoldDB" id="A0AAE1UHV1"/>
<accession>A0AAE1UHV1</accession>
<dbReference type="InterPro" id="IPR000210">
    <property type="entry name" value="BTB/POZ_dom"/>
</dbReference>
<dbReference type="CDD" id="cd18186">
    <property type="entry name" value="BTB_POZ_ZBTB_KLHL-like"/>
    <property type="match status" value="1"/>
</dbReference>
<dbReference type="PROSITE" id="PS50097">
    <property type="entry name" value="BTB"/>
    <property type="match status" value="1"/>
</dbReference>
<dbReference type="SMART" id="SM00355">
    <property type="entry name" value="ZnF_C2H2"/>
    <property type="match status" value="8"/>
</dbReference>
<dbReference type="PANTHER" id="PTHR24406">
    <property type="entry name" value="TRANSCRIPTIONAL REPRESSOR CTCFL-RELATED"/>
    <property type="match status" value="1"/>
</dbReference>
<dbReference type="InterPro" id="IPR036236">
    <property type="entry name" value="Znf_C2H2_sf"/>
</dbReference>
<sequence>MLTIQCDTNVAKSLQWLRGKGELCDIIVVGGDGQQTLGHSCVLAAHSTVIAAVLQGRLAAQRDWSVVRPLVISIDDVSMKNQESSSPCKVNMMEALVGLVYGEAVNVSVLHLPTLSKYASLLGLSHHICSSLELSRTKEGAGQLLESTTNTSKANSRRKQSRKPILSKSTDKSDSDEVKQGGQLMEVNLTNETVSNKFTTGTSATHHKQPEECILPQTLQGKVDCDSSILELSSMLCGEVQIMDTPSNNSWCLDQCQSKQMTYEQSVNSDTQQHSNVATPALENSKTLETMREFSEGAVAGKMETVFQNERGNTTNTQSTVQEQDLGSGEDQNGYFNDVQQQKQKQQQQQQQKQQQQKQKALGKGLLCGVCSVSFQRCGDLVKHVQLSQHFSQQCPLCFIQVRDLEDQRVHFAQHDQELPFFCMYCDLRFRTRTALTMHAPKHSTTRPFVCGDCGRGFKWRHALQAHSYTHSPSTRLLCDICGFSSKYVTSFKAHLVQHSGRSFPCPHPGCAFTSTRKTHLNDHLATHNKTRVHQCEVCGHSFSHAKNMWRHMRLHAPASNLLSCTLYSKIQCSFRTTRLDKLRDHLSKKHNLSQPHNSQEPIGKLFTSTEHLISNDIEFMQKTTLEALSGLKEFKTSEAASEFAAIVQEATTPGLQNVEKVNHKEGTEEISLLPVEEPQFQNSENLESQLVVHTTVSSNNQSAFSVLVSSPSITGLTESDIQALDHEHQTEKGHRVEEMTDSFSPGFLVEHDILLHKPQEATEVSQSQQLESDASMDDLMTQADKLAIPVNDSLQDQGEFTNHMDPSSYPGFPSQGTSDNVVLEVMAPQSQQPPGTTTNTQQPPTLHLLHTTSLDKKAVKQEQCIESLNILEFMFDGVTD</sequence>
<name>A0AAE1UHV1_9EUCA</name>
<evidence type="ECO:0000256" key="8">
    <source>
        <dbReference type="SAM" id="MobiDB-lite"/>
    </source>
</evidence>
<reference evidence="11" key="1">
    <citation type="submission" date="2023-11" db="EMBL/GenBank/DDBJ databases">
        <title>Genome assemblies of two species of porcelain crab, Petrolisthes cinctipes and Petrolisthes manimaculis (Anomura: Porcellanidae).</title>
        <authorList>
            <person name="Angst P."/>
        </authorList>
    </citation>
    <scope>NUCLEOTIDE SEQUENCE</scope>
    <source>
        <strain evidence="11">PB745_02</strain>
        <tissue evidence="11">Gill</tissue>
    </source>
</reference>
<proteinExistence type="predicted"/>
<keyword evidence="3" id="KW-0677">Repeat</keyword>
<dbReference type="EMBL" id="JAWZYT010000285">
    <property type="protein sequence ID" value="KAK4325353.1"/>
    <property type="molecule type" value="Genomic_DNA"/>
</dbReference>
<evidence type="ECO:0000313" key="11">
    <source>
        <dbReference type="EMBL" id="KAK4325353.1"/>
    </source>
</evidence>
<evidence type="ECO:0000256" key="2">
    <source>
        <dbReference type="ARBA" id="ARBA00022723"/>
    </source>
</evidence>
<dbReference type="SUPFAM" id="SSF54695">
    <property type="entry name" value="POZ domain"/>
    <property type="match status" value="1"/>
</dbReference>
<dbReference type="InterPro" id="IPR011333">
    <property type="entry name" value="SKP1/BTB/POZ_sf"/>
</dbReference>
<dbReference type="InterPro" id="IPR013087">
    <property type="entry name" value="Znf_C2H2_type"/>
</dbReference>
<feature type="domain" description="BTB" evidence="9">
    <location>
        <begin position="24"/>
        <end position="109"/>
    </location>
</feature>
<feature type="compositionally biased region" description="Basic and acidic residues" evidence="8">
    <location>
        <begin position="169"/>
        <end position="179"/>
    </location>
</feature>
<comment type="caution">
    <text evidence="11">The sequence shown here is derived from an EMBL/GenBank/DDBJ whole genome shotgun (WGS) entry which is preliminary data.</text>
</comment>
<evidence type="ECO:0000256" key="7">
    <source>
        <dbReference type="PROSITE-ProRule" id="PRU00042"/>
    </source>
</evidence>
<evidence type="ECO:0000313" key="12">
    <source>
        <dbReference type="Proteomes" id="UP001292094"/>
    </source>
</evidence>
<dbReference type="Gene3D" id="3.30.710.10">
    <property type="entry name" value="Potassium Channel Kv1.1, Chain A"/>
    <property type="match status" value="1"/>
</dbReference>
<evidence type="ECO:0000256" key="3">
    <source>
        <dbReference type="ARBA" id="ARBA00022737"/>
    </source>
</evidence>
<feature type="domain" description="C2H2-type" evidence="10">
    <location>
        <begin position="449"/>
        <end position="476"/>
    </location>
</feature>
<feature type="compositionally biased region" description="Polar residues" evidence="8">
    <location>
        <begin position="145"/>
        <end position="154"/>
    </location>
</feature>
<keyword evidence="5" id="KW-0862">Zinc</keyword>
<dbReference type="Pfam" id="PF00651">
    <property type="entry name" value="BTB"/>
    <property type="match status" value="1"/>
</dbReference>
<feature type="domain" description="C2H2-type" evidence="10">
    <location>
        <begin position="421"/>
        <end position="448"/>
    </location>
</feature>
<dbReference type="Pfam" id="PF00096">
    <property type="entry name" value="zf-C2H2"/>
    <property type="match status" value="1"/>
</dbReference>
<dbReference type="Proteomes" id="UP001292094">
    <property type="component" value="Unassembled WGS sequence"/>
</dbReference>
<keyword evidence="4 7" id="KW-0863">Zinc-finger</keyword>
<evidence type="ECO:0000256" key="1">
    <source>
        <dbReference type="ARBA" id="ARBA00004123"/>
    </source>
</evidence>
<feature type="region of interest" description="Disordered" evidence="8">
    <location>
        <begin position="143"/>
        <end position="180"/>
    </location>
</feature>
<comment type="subcellular location">
    <subcellularLocation>
        <location evidence="1">Nucleus</location>
    </subcellularLocation>
</comment>
<keyword evidence="2" id="KW-0479">Metal-binding</keyword>
<dbReference type="PROSITE" id="PS00028">
    <property type="entry name" value="ZINC_FINGER_C2H2_1"/>
    <property type="match status" value="4"/>
</dbReference>
<evidence type="ECO:0000256" key="4">
    <source>
        <dbReference type="ARBA" id="ARBA00022771"/>
    </source>
</evidence>
<dbReference type="GO" id="GO:0008270">
    <property type="term" value="F:zinc ion binding"/>
    <property type="evidence" value="ECO:0007669"/>
    <property type="project" value="UniProtKB-KW"/>
</dbReference>
<evidence type="ECO:0000256" key="5">
    <source>
        <dbReference type="ARBA" id="ARBA00022833"/>
    </source>
</evidence>
<dbReference type="InterPro" id="IPR050888">
    <property type="entry name" value="ZnF_C2H2-type_TF"/>
</dbReference>
<dbReference type="GO" id="GO:0005634">
    <property type="term" value="C:nucleus"/>
    <property type="evidence" value="ECO:0007669"/>
    <property type="project" value="UniProtKB-SubCell"/>
</dbReference>
<organism evidence="11 12">
    <name type="scientific">Petrolisthes manimaculis</name>
    <dbReference type="NCBI Taxonomy" id="1843537"/>
    <lineage>
        <taxon>Eukaryota</taxon>
        <taxon>Metazoa</taxon>
        <taxon>Ecdysozoa</taxon>
        <taxon>Arthropoda</taxon>
        <taxon>Crustacea</taxon>
        <taxon>Multicrustacea</taxon>
        <taxon>Malacostraca</taxon>
        <taxon>Eumalacostraca</taxon>
        <taxon>Eucarida</taxon>
        <taxon>Decapoda</taxon>
        <taxon>Pleocyemata</taxon>
        <taxon>Anomura</taxon>
        <taxon>Galatheoidea</taxon>
        <taxon>Porcellanidae</taxon>
        <taxon>Petrolisthes</taxon>
    </lineage>
</organism>
<evidence type="ECO:0000256" key="6">
    <source>
        <dbReference type="ARBA" id="ARBA00023242"/>
    </source>
</evidence>
<feature type="domain" description="C2H2-type" evidence="10">
    <location>
        <begin position="534"/>
        <end position="561"/>
    </location>
</feature>
<dbReference type="Gene3D" id="3.30.160.60">
    <property type="entry name" value="Classic Zinc Finger"/>
    <property type="match status" value="4"/>
</dbReference>
<gene>
    <name evidence="11" type="ORF">Pmani_004068</name>
</gene>
<feature type="region of interest" description="Disordered" evidence="8">
    <location>
        <begin position="310"/>
        <end position="334"/>
    </location>
</feature>
<protein>
    <submittedName>
        <fullName evidence="11">Uncharacterized protein</fullName>
    </submittedName>
</protein>
<evidence type="ECO:0000259" key="9">
    <source>
        <dbReference type="PROSITE" id="PS50097"/>
    </source>
</evidence>
<evidence type="ECO:0000259" key="10">
    <source>
        <dbReference type="PROSITE" id="PS50157"/>
    </source>
</evidence>
<dbReference type="PROSITE" id="PS50157">
    <property type="entry name" value="ZINC_FINGER_C2H2_2"/>
    <property type="match status" value="3"/>
</dbReference>